<proteinExistence type="predicted"/>
<keyword evidence="3" id="KW-1185">Reference proteome</keyword>
<feature type="region of interest" description="Disordered" evidence="1">
    <location>
        <begin position="441"/>
        <end position="470"/>
    </location>
</feature>
<protein>
    <submittedName>
        <fullName evidence="2">Uncharacterized protein</fullName>
    </submittedName>
</protein>
<dbReference type="Proteomes" id="UP001175271">
    <property type="component" value="Unassembled WGS sequence"/>
</dbReference>
<evidence type="ECO:0000313" key="3">
    <source>
        <dbReference type="Proteomes" id="UP001175271"/>
    </source>
</evidence>
<evidence type="ECO:0000313" key="2">
    <source>
        <dbReference type="EMBL" id="KAK0403309.1"/>
    </source>
</evidence>
<comment type="caution">
    <text evidence="2">The sequence shown here is derived from an EMBL/GenBank/DDBJ whole genome shotgun (WGS) entry which is preliminary data.</text>
</comment>
<gene>
    <name evidence="2" type="ORF">QR680_016852</name>
</gene>
<name>A0AA39LNA4_9BILA</name>
<organism evidence="2 3">
    <name type="scientific">Steinernema hermaphroditum</name>
    <dbReference type="NCBI Taxonomy" id="289476"/>
    <lineage>
        <taxon>Eukaryota</taxon>
        <taxon>Metazoa</taxon>
        <taxon>Ecdysozoa</taxon>
        <taxon>Nematoda</taxon>
        <taxon>Chromadorea</taxon>
        <taxon>Rhabditida</taxon>
        <taxon>Tylenchina</taxon>
        <taxon>Panagrolaimomorpha</taxon>
        <taxon>Strongyloidoidea</taxon>
        <taxon>Steinernematidae</taxon>
        <taxon>Steinernema</taxon>
    </lineage>
</organism>
<accession>A0AA39LNA4</accession>
<evidence type="ECO:0000256" key="1">
    <source>
        <dbReference type="SAM" id="MobiDB-lite"/>
    </source>
</evidence>
<dbReference type="AlphaFoldDB" id="A0AA39LNA4"/>
<reference evidence="2" key="1">
    <citation type="submission" date="2023-06" db="EMBL/GenBank/DDBJ databases">
        <title>Genomic analysis of the entomopathogenic nematode Steinernema hermaphroditum.</title>
        <authorList>
            <person name="Schwarz E.M."/>
            <person name="Heppert J.K."/>
            <person name="Baniya A."/>
            <person name="Schwartz H.T."/>
            <person name="Tan C.-H."/>
            <person name="Antoshechkin I."/>
            <person name="Sternberg P.W."/>
            <person name="Goodrich-Blair H."/>
            <person name="Dillman A.R."/>
        </authorList>
    </citation>
    <scope>NUCLEOTIDE SEQUENCE</scope>
    <source>
        <strain evidence="2">PS9179</strain>
        <tissue evidence="2">Whole animal</tissue>
    </source>
</reference>
<dbReference type="EMBL" id="JAUCMV010000004">
    <property type="protein sequence ID" value="KAK0403309.1"/>
    <property type="molecule type" value="Genomic_DNA"/>
</dbReference>
<sequence length="470" mass="53738">MIFFDETEQQTLNKSTNEERTDLKPEVDDDTPGVMRVGASIAVRGKAKNGLGTRIVSKMRCPMKNCCKTLKEWFCDSCRLPVRFSLDGWCRCNCGEYNITGAFFRCNAKRHIFLENVCTFAPEEFYFIAVISSQDRLKKKLIKFIADGSSYAIRFKQQIVRIADIAEEGDLYKEISALCIVVPEFPTSIRSELIEARCLVGQEGLKNIIICSENKLPSHVLINPEGKEYSVLDLQEELVLPTLRMDGSKADLGKFLNAVSSLKPVYRLDADCRVGPEQTKELIRGLERICGVLLKTVEMNLEFHKDGTIKKRRAFVRTYDSTDRNFIHELSAVKKVERTGEDEDAFGKDKSWKVDILEMEDPFYEGDDEDRGLLDEERGDFLEYMRRLKKIQNRAVTDQRRELAPICAGLVEGRYCREIVEFFKARVDAHLFPPAGQMSVFIEDSGSDDDQEEGSTSTKDSRSYMPPRHR</sequence>